<dbReference type="PANTHER" id="PTHR31685">
    <property type="entry name" value="INTEGRAL MEMBRANE PROTEIN (AFU_ORTHOLOGUE AFUA_6G12730)-RELATED"/>
    <property type="match status" value="1"/>
</dbReference>
<dbReference type="OrthoDB" id="4005299at2759"/>
<keyword evidence="2" id="KW-1133">Transmembrane helix</keyword>
<feature type="compositionally biased region" description="Low complexity" evidence="1">
    <location>
        <begin position="441"/>
        <end position="451"/>
    </location>
</feature>
<dbReference type="InterPro" id="IPR018825">
    <property type="entry name" value="DUF2427"/>
</dbReference>
<dbReference type="HOGENOM" id="CLU_012543_1_0_1"/>
<feature type="transmembrane region" description="Helical" evidence="2">
    <location>
        <begin position="593"/>
        <end position="612"/>
    </location>
</feature>
<feature type="chain" id="PRO_5001628624" description="Protein YTP1-like C-terminal domain-containing protein" evidence="3">
    <location>
        <begin position="28"/>
        <end position="916"/>
    </location>
</feature>
<feature type="domain" description="DUF2427" evidence="4">
    <location>
        <begin position="193"/>
        <end position="273"/>
    </location>
</feature>
<feature type="transmembrane region" description="Helical" evidence="2">
    <location>
        <begin position="471"/>
        <end position="492"/>
    </location>
</feature>
<feature type="transmembrane region" description="Helical" evidence="2">
    <location>
        <begin position="196"/>
        <end position="218"/>
    </location>
</feature>
<feature type="signal peptide" evidence="3">
    <location>
        <begin position="1"/>
        <end position="27"/>
    </location>
</feature>
<reference evidence="6 7" key="1">
    <citation type="submission" date="2014-05" db="EMBL/GenBank/DDBJ databases">
        <title>Draft genome sequence of a rare smut relative, Tilletiaria anomala UBC 951.</title>
        <authorList>
            <consortium name="DOE Joint Genome Institute"/>
            <person name="Toome M."/>
            <person name="Kuo A."/>
            <person name="Henrissat B."/>
            <person name="Lipzen A."/>
            <person name="Tritt A."/>
            <person name="Yoshinaga Y."/>
            <person name="Zane M."/>
            <person name="Barry K."/>
            <person name="Grigoriev I.V."/>
            <person name="Spatafora J.W."/>
            <person name="Aimea M.C."/>
        </authorList>
    </citation>
    <scope>NUCLEOTIDE SEQUENCE [LARGE SCALE GENOMIC DNA]</scope>
    <source>
        <strain evidence="6 7">UBC 951</strain>
    </source>
</reference>
<keyword evidence="2" id="KW-0812">Transmembrane</keyword>
<proteinExistence type="predicted"/>
<feature type="transmembrane region" description="Helical" evidence="2">
    <location>
        <begin position="512"/>
        <end position="535"/>
    </location>
</feature>
<evidence type="ECO:0000259" key="5">
    <source>
        <dbReference type="Pfam" id="PF10355"/>
    </source>
</evidence>
<feature type="region of interest" description="Disordered" evidence="1">
    <location>
        <begin position="425"/>
        <end position="451"/>
    </location>
</feature>
<evidence type="ECO:0000256" key="1">
    <source>
        <dbReference type="SAM" id="MobiDB-lite"/>
    </source>
</evidence>
<dbReference type="Pfam" id="PF10355">
    <property type="entry name" value="Ytp1"/>
    <property type="match status" value="1"/>
</dbReference>
<sequence length="916" mass="99870">MSRLIRITALVGFACLAVSSSAPSANAASVGAAPDGTVGPTSWQLDARHGDHGHGHKDLREIQVGETEHMQAHLAAPIVAASGELVPVVPWRGNGGHHHDGHAAAKIELDEQALYDVAGPAPLSYVEWDFRFSAGRDGEIVRFTQNAGMNDTKLMGQVDGAWRTLFDEGSESRKQLEKDLQSRIGKDGRAPRHSGLMLLHITGSTFSCCLLLPVALVLKAGHSSLAPLFSLIYLLALSASLFVSWLYKALTPQLYPKNAHGGLGYAVFWLSVIGLGGDVSRLIVQAWMAIKPKRFSALANPGRSSAEMRTNWSNALHVALGQYMSFDADKQAALMEEEELMLQAGEVIGESDAKEIEVAFENFSHAATGRTSPPRSVHFEDDETVHDAEAGFIPSPSGALVNIPRGSSFGEWTHSKIPWLHSDAPLSSSPRSPRAQMSRLASETATPVASSSASTSRLQQLRMTLRFAHVVLNRALPVLAFATGYVGIAVYSGSCRSGKAPGCAAHGIKGAIFFWYGLLTWCRYLGAYSDIGWAWNKKPSPMSTKRSGVASWRQNAVSAEFVESAVIFTYGVTNTWMERFSAAPGSPYTVKEIQHISIAVMFWFAGLVGMLLETKRVRDLLSFGASLHHPAARPMRSRSSASSNIDEAHILVDSQAPPPSYVASFNPFPALVIGVTGIAMAAHHQDYEYEVQVHSLWGNLLGGFAVLRCFTYFFMWLRPPTSILPSRPPTEAMASFSLACGGFVFMLSTEEVSFMQMRTGYDDMMALLNLTVAVVALVFCLAALLMVLKNWALRREWRLTQQHVARGSFGLKEATGERIRLESMEEQRWSPYGDYHAPHGRRLHARVAESEPIFSLGDDELGEQHPDALDEHAHGRRFTFGLQPAVSGCIRVGTARENLTASSHTGIRNTSHLLVK</sequence>
<feature type="transmembrane region" description="Helical" evidence="2">
    <location>
        <begin position="556"/>
        <end position="573"/>
    </location>
</feature>
<gene>
    <name evidence="6" type="ORF">K437DRAFT_256120</name>
</gene>
<name>A0A066W230_TILAU</name>
<keyword evidence="2" id="KW-0472">Membrane</keyword>
<dbReference type="GeneID" id="25264332"/>
<dbReference type="RefSeq" id="XP_013243592.1">
    <property type="nucleotide sequence ID" value="XM_013388138.1"/>
</dbReference>
<organism evidence="6 7">
    <name type="scientific">Tilletiaria anomala (strain ATCC 24038 / CBS 436.72 / UBC 951)</name>
    <dbReference type="NCBI Taxonomy" id="1037660"/>
    <lineage>
        <taxon>Eukaryota</taxon>
        <taxon>Fungi</taxon>
        <taxon>Dikarya</taxon>
        <taxon>Basidiomycota</taxon>
        <taxon>Ustilaginomycotina</taxon>
        <taxon>Exobasidiomycetes</taxon>
        <taxon>Georgefischeriales</taxon>
        <taxon>Tilletiariaceae</taxon>
        <taxon>Tilletiaria</taxon>
    </lineage>
</organism>
<keyword evidence="3" id="KW-0732">Signal</keyword>
<evidence type="ECO:0000256" key="2">
    <source>
        <dbReference type="SAM" id="Phobius"/>
    </source>
</evidence>
<keyword evidence="7" id="KW-1185">Reference proteome</keyword>
<dbReference type="STRING" id="1037660.A0A066W230"/>
<feature type="transmembrane region" description="Helical" evidence="2">
    <location>
        <begin position="225"/>
        <end position="247"/>
    </location>
</feature>
<feature type="transmembrane region" description="Helical" evidence="2">
    <location>
        <begin position="267"/>
        <end position="284"/>
    </location>
</feature>
<evidence type="ECO:0000313" key="7">
    <source>
        <dbReference type="Proteomes" id="UP000027361"/>
    </source>
</evidence>
<feature type="transmembrane region" description="Helical" evidence="2">
    <location>
        <begin position="696"/>
        <end position="717"/>
    </location>
</feature>
<dbReference type="AlphaFoldDB" id="A0A066W230"/>
<feature type="transmembrane region" description="Helical" evidence="2">
    <location>
        <begin position="729"/>
        <end position="747"/>
    </location>
</feature>
<evidence type="ECO:0000256" key="3">
    <source>
        <dbReference type="SAM" id="SignalP"/>
    </source>
</evidence>
<dbReference type="Proteomes" id="UP000027361">
    <property type="component" value="Unassembled WGS sequence"/>
</dbReference>
<dbReference type="EMBL" id="JMSN01000034">
    <property type="protein sequence ID" value="KDN46613.1"/>
    <property type="molecule type" value="Genomic_DNA"/>
</dbReference>
<dbReference type="OMA" id="NVCLAHG"/>
<evidence type="ECO:0000259" key="4">
    <source>
        <dbReference type="Pfam" id="PF10348"/>
    </source>
</evidence>
<accession>A0A066W230</accession>
<feature type="transmembrane region" description="Helical" evidence="2">
    <location>
        <begin position="767"/>
        <end position="788"/>
    </location>
</feature>
<evidence type="ECO:0008006" key="8">
    <source>
        <dbReference type="Google" id="ProtNLM"/>
    </source>
</evidence>
<dbReference type="InParanoid" id="A0A066W230"/>
<dbReference type="PANTHER" id="PTHR31685:SF3">
    <property type="entry name" value="INTEGRAL MEMBRANE PROTEIN (AFU_ORTHOLOGUE AFUA_6G12730)"/>
    <property type="match status" value="1"/>
</dbReference>
<protein>
    <recommendedName>
        <fullName evidence="8">Protein YTP1-like C-terminal domain-containing protein</fullName>
    </recommendedName>
</protein>
<feature type="domain" description="Protein YTP1-like C-terminal" evidence="5">
    <location>
        <begin position="480"/>
        <end position="789"/>
    </location>
</feature>
<dbReference type="InterPro" id="IPR018827">
    <property type="entry name" value="YTP1_C"/>
</dbReference>
<evidence type="ECO:0000313" key="6">
    <source>
        <dbReference type="EMBL" id="KDN46613.1"/>
    </source>
</evidence>
<dbReference type="Pfam" id="PF10348">
    <property type="entry name" value="DUF2427"/>
    <property type="match status" value="1"/>
</dbReference>
<comment type="caution">
    <text evidence="6">The sequence shown here is derived from an EMBL/GenBank/DDBJ whole genome shotgun (WGS) entry which is preliminary data.</text>
</comment>